<proteinExistence type="predicted"/>
<sequence length="235" mass="26750">MSSLNELEERHTASMAQLRSADSIEVIDEALGDVGLGFGDIRPLTAFNPNWGNLRLAPEMLETSLRFSEIAVHWESVSPLPEISGEYRVPAPLDILSQGPSLMVDMLSDEFQQDFVAELRYIDNAYNSGRGFMTYLHMAPGSPSLDVWFQDLVSKQFPPYPPGFFKLDITYNTYMDALVLSKGLHGWQYLFADISFTKRPFKKYGESLRNGFDVFAQLFPDLDYSPLIERWEARL</sequence>
<dbReference type="Proteomes" id="UP000299290">
    <property type="component" value="Unassembled WGS sequence"/>
</dbReference>
<gene>
    <name evidence="1" type="ORF">SANT12839_012030</name>
</gene>
<name>A0A4D4JUA0_9ACTN</name>
<evidence type="ECO:0000313" key="2">
    <source>
        <dbReference type="Proteomes" id="UP000299290"/>
    </source>
</evidence>
<evidence type="ECO:0000313" key="1">
    <source>
        <dbReference type="EMBL" id="GDY40321.1"/>
    </source>
</evidence>
<dbReference type="AlphaFoldDB" id="A0A4D4JUA0"/>
<accession>A0A4D4JUA0</accession>
<organism evidence="1 2">
    <name type="scientific">Streptomyces antimycoticus</name>
    <dbReference type="NCBI Taxonomy" id="68175"/>
    <lineage>
        <taxon>Bacteria</taxon>
        <taxon>Bacillati</taxon>
        <taxon>Actinomycetota</taxon>
        <taxon>Actinomycetes</taxon>
        <taxon>Kitasatosporales</taxon>
        <taxon>Streptomycetaceae</taxon>
        <taxon>Streptomyces</taxon>
        <taxon>Streptomyces violaceusniger group</taxon>
    </lineage>
</organism>
<reference evidence="1 2" key="1">
    <citation type="journal article" date="2020" name="Int. J. Syst. Evol. Microbiol.">
        <title>Reclassification of Streptomyces castelarensis and Streptomyces sporoclivatus as later heterotypic synonyms of Streptomyces antimycoticus.</title>
        <authorList>
            <person name="Komaki H."/>
            <person name="Tamura T."/>
        </authorList>
    </citation>
    <scope>NUCLEOTIDE SEQUENCE [LARGE SCALE GENOMIC DNA]</scope>
    <source>
        <strain evidence="1 2">NBRC 12839</strain>
    </source>
</reference>
<dbReference type="RefSeq" id="WP_137964241.1">
    <property type="nucleotide sequence ID" value="NZ_BJHV01000001.1"/>
</dbReference>
<keyword evidence="2" id="KW-1185">Reference proteome</keyword>
<protein>
    <submittedName>
        <fullName evidence="1">Uncharacterized protein</fullName>
    </submittedName>
</protein>
<dbReference type="EMBL" id="BJHV01000001">
    <property type="protein sequence ID" value="GDY40321.1"/>
    <property type="molecule type" value="Genomic_DNA"/>
</dbReference>
<comment type="caution">
    <text evidence="1">The sequence shown here is derived from an EMBL/GenBank/DDBJ whole genome shotgun (WGS) entry which is preliminary data.</text>
</comment>